<protein>
    <submittedName>
        <fullName evidence="2">Uncharacterized protein</fullName>
    </submittedName>
</protein>
<dbReference type="EMBL" id="ML996579">
    <property type="protein sequence ID" value="KAF2754935.1"/>
    <property type="molecule type" value="Genomic_DNA"/>
</dbReference>
<feature type="compositionally biased region" description="Polar residues" evidence="1">
    <location>
        <begin position="227"/>
        <end position="244"/>
    </location>
</feature>
<feature type="compositionally biased region" description="Low complexity" evidence="1">
    <location>
        <begin position="62"/>
        <end position="76"/>
    </location>
</feature>
<name>A0A6A6VXM9_9PEZI</name>
<sequence>MHPNNTLQSHADASDLAINPIYLRMSPSKLSGTHFPARNVGALPALTVTAEVRSNTARHGHSSGMSSLSGLSSHWSVTSIPSRPRHVAGQFSSYNESTAVLQPLGTKHQRAKSAGSSTTVSSQPVVVRTYMGSRGSSRNGSPHPTTIPRNMSRRSHLPPTNEFSFDAVLRAVEPEIQSAIDAIAEICARSRMSLADEHEAHIPPQGEIRESEPSWIGRQHGGRQGWRMTQGTLTAVPEASSSSERLAGGSKASSESGKGKNSAYGSLKEIITGKQVGHWSEGEGDASESTFVGEASSSKKYGQYVTKTGNECQNTPSTALISPATASKQLSFDTPTAEPLTLADPLVFTSSSGPGKPRLHGRSGSGSLTSWLPWPRFPAISGPASGNSERLQAETRLKSLLQNTTAPIT</sequence>
<reference evidence="2" key="1">
    <citation type="journal article" date="2020" name="Stud. Mycol.">
        <title>101 Dothideomycetes genomes: a test case for predicting lifestyles and emergence of pathogens.</title>
        <authorList>
            <person name="Haridas S."/>
            <person name="Albert R."/>
            <person name="Binder M."/>
            <person name="Bloem J."/>
            <person name="Labutti K."/>
            <person name="Salamov A."/>
            <person name="Andreopoulos B."/>
            <person name="Baker S."/>
            <person name="Barry K."/>
            <person name="Bills G."/>
            <person name="Bluhm B."/>
            <person name="Cannon C."/>
            <person name="Castanera R."/>
            <person name="Culley D."/>
            <person name="Daum C."/>
            <person name="Ezra D."/>
            <person name="Gonzalez J."/>
            <person name="Henrissat B."/>
            <person name="Kuo A."/>
            <person name="Liang C."/>
            <person name="Lipzen A."/>
            <person name="Lutzoni F."/>
            <person name="Magnuson J."/>
            <person name="Mondo S."/>
            <person name="Nolan M."/>
            <person name="Ohm R."/>
            <person name="Pangilinan J."/>
            <person name="Park H.-J."/>
            <person name="Ramirez L."/>
            <person name="Alfaro M."/>
            <person name="Sun H."/>
            <person name="Tritt A."/>
            <person name="Yoshinaga Y."/>
            <person name="Zwiers L.-H."/>
            <person name="Turgeon B."/>
            <person name="Goodwin S."/>
            <person name="Spatafora J."/>
            <person name="Crous P."/>
            <person name="Grigoriev I."/>
        </authorList>
    </citation>
    <scope>NUCLEOTIDE SEQUENCE</scope>
    <source>
        <strain evidence="2">CBS 121739</strain>
    </source>
</reference>
<dbReference type="GeneID" id="54480264"/>
<feature type="region of interest" description="Disordered" evidence="1">
    <location>
        <begin position="131"/>
        <end position="159"/>
    </location>
</feature>
<dbReference type="Proteomes" id="UP000799437">
    <property type="component" value="Unassembled WGS sequence"/>
</dbReference>
<feature type="compositionally biased region" description="Polar residues" evidence="1">
    <location>
        <begin position="134"/>
        <end position="149"/>
    </location>
</feature>
<evidence type="ECO:0000313" key="2">
    <source>
        <dbReference type="EMBL" id="KAF2754935.1"/>
    </source>
</evidence>
<evidence type="ECO:0000313" key="3">
    <source>
        <dbReference type="Proteomes" id="UP000799437"/>
    </source>
</evidence>
<gene>
    <name evidence="2" type="ORF">EJ05DRAFT_138513</name>
</gene>
<evidence type="ECO:0000256" key="1">
    <source>
        <dbReference type="SAM" id="MobiDB-lite"/>
    </source>
</evidence>
<proteinExistence type="predicted"/>
<feature type="region of interest" description="Disordered" evidence="1">
    <location>
        <begin position="277"/>
        <end position="298"/>
    </location>
</feature>
<dbReference type="AlphaFoldDB" id="A0A6A6VXM9"/>
<dbReference type="OrthoDB" id="5339332at2759"/>
<feature type="compositionally biased region" description="Low complexity" evidence="1">
    <location>
        <begin position="247"/>
        <end position="263"/>
    </location>
</feature>
<feature type="compositionally biased region" description="Basic and acidic residues" evidence="1">
    <location>
        <begin position="198"/>
        <end position="212"/>
    </location>
</feature>
<feature type="region of interest" description="Disordered" evidence="1">
    <location>
        <begin position="198"/>
        <end position="263"/>
    </location>
</feature>
<organism evidence="2 3">
    <name type="scientific">Pseudovirgaria hyperparasitica</name>
    <dbReference type="NCBI Taxonomy" id="470096"/>
    <lineage>
        <taxon>Eukaryota</taxon>
        <taxon>Fungi</taxon>
        <taxon>Dikarya</taxon>
        <taxon>Ascomycota</taxon>
        <taxon>Pezizomycotina</taxon>
        <taxon>Dothideomycetes</taxon>
        <taxon>Dothideomycetes incertae sedis</taxon>
        <taxon>Acrospermales</taxon>
        <taxon>Acrospermaceae</taxon>
        <taxon>Pseudovirgaria</taxon>
    </lineage>
</organism>
<feature type="compositionally biased region" description="Polar residues" evidence="1">
    <location>
        <begin position="287"/>
        <end position="298"/>
    </location>
</feature>
<dbReference type="RefSeq" id="XP_033597386.1">
    <property type="nucleotide sequence ID" value="XM_033739210.1"/>
</dbReference>
<keyword evidence="3" id="KW-1185">Reference proteome</keyword>
<feature type="region of interest" description="Disordered" evidence="1">
    <location>
        <begin position="54"/>
        <end position="76"/>
    </location>
</feature>
<accession>A0A6A6VXM9</accession>